<keyword evidence="5" id="KW-1185">Reference proteome</keyword>
<evidence type="ECO:0000313" key="4">
    <source>
        <dbReference type="EMBL" id="GGO64958.1"/>
    </source>
</evidence>
<proteinExistence type="predicted"/>
<dbReference type="SUPFAM" id="SSF51905">
    <property type="entry name" value="FAD/NAD(P)-binding domain"/>
    <property type="match status" value="1"/>
</dbReference>
<dbReference type="GO" id="GO:0004497">
    <property type="term" value="F:monooxygenase activity"/>
    <property type="evidence" value="ECO:0007669"/>
    <property type="project" value="UniProtKB-KW"/>
</dbReference>
<organism evidence="4 5">
    <name type="scientific">Bowmanella pacifica</name>
    <dbReference type="NCBI Taxonomy" id="502051"/>
    <lineage>
        <taxon>Bacteria</taxon>
        <taxon>Pseudomonadati</taxon>
        <taxon>Pseudomonadota</taxon>
        <taxon>Gammaproteobacteria</taxon>
        <taxon>Alteromonadales</taxon>
        <taxon>Alteromonadaceae</taxon>
        <taxon>Bowmanella</taxon>
    </lineage>
</organism>
<dbReference type="InterPro" id="IPR002938">
    <property type="entry name" value="FAD-bd"/>
</dbReference>
<dbReference type="PANTHER" id="PTHR13789:SF309">
    <property type="entry name" value="PUTATIVE (AFU_ORTHOLOGUE AFUA_6G14510)-RELATED"/>
    <property type="match status" value="1"/>
</dbReference>
<reference evidence="4" key="2">
    <citation type="submission" date="2020-09" db="EMBL/GenBank/DDBJ databases">
        <authorList>
            <person name="Sun Q."/>
            <person name="Zhou Y."/>
        </authorList>
    </citation>
    <scope>NUCLEOTIDE SEQUENCE</scope>
    <source>
        <strain evidence="4">CGMCC 1.7086</strain>
    </source>
</reference>
<dbReference type="PANTHER" id="PTHR13789">
    <property type="entry name" value="MONOOXYGENASE"/>
    <property type="match status" value="1"/>
</dbReference>
<dbReference type="Proteomes" id="UP000606935">
    <property type="component" value="Unassembled WGS sequence"/>
</dbReference>
<accession>A0A917YUB3</accession>
<keyword evidence="2 4" id="KW-0503">Monooxygenase</keyword>
<dbReference type="Pfam" id="PF01494">
    <property type="entry name" value="FAD_binding_3"/>
    <property type="match status" value="1"/>
</dbReference>
<dbReference type="AlphaFoldDB" id="A0A917YUB3"/>
<sequence>MHHPKHIAIIGAGVAGLAFALLASRQGHNVQLFEHKPLGKQMGAGVTLWPNATFVLAKMGLLAAVRARSGEPEWMRRLSPDNSEMTALPIAQLDELSGYPSLTILRKDLMTVLIDACKNTDILFHDNYHIDEHKLADLRQNNDLVIGADGRMQSVARHYVAPDAKPVYQGFVNIIGISHYPKGTLCPTAILDFCGNGQRFGIVPVSDTMAYWAAAWQTPNGSSDDPAYQLPQLKTRFATWPIPVQQMLNFVTPSSMRPIFVHDLDPLSCWHRDNVLLIGDAAHASLPTSGQGACQALEDAWLLAKHLSETQDTQNLLPQFQLARQSKTGQIQQSGRVLASTIFSPASANTQAGVVKQSLQDIVNVWMSGLPIN</sequence>
<evidence type="ECO:0000256" key="2">
    <source>
        <dbReference type="ARBA" id="ARBA00023033"/>
    </source>
</evidence>
<keyword evidence="1" id="KW-0560">Oxidoreductase</keyword>
<evidence type="ECO:0000259" key="3">
    <source>
        <dbReference type="Pfam" id="PF01494"/>
    </source>
</evidence>
<gene>
    <name evidence="4" type="ORF">GCM10010982_05620</name>
</gene>
<dbReference type="EMBL" id="BMLS01000001">
    <property type="protein sequence ID" value="GGO64958.1"/>
    <property type="molecule type" value="Genomic_DNA"/>
</dbReference>
<dbReference type="RefSeq" id="WP_188689974.1">
    <property type="nucleotide sequence ID" value="NZ_BMLS01000001.1"/>
</dbReference>
<evidence type="ECO:0000313" key="5">
    <source>
        <dbReference type="Proteomes" id="UP000606935"/>
    </source>
</evidence>
<dbReference type="GO" id="GO:0071949">
    <property type="term" value="F:FAD binding"/>
    <property type="evidence" value="ECO:0007669"/>
    <property type="project" value="InterPro"/>
</dbReference>
<reference evidence="4" key="1">
    <citation type="journal article" date="2014" name="Int. J. Syst. Evol. Microbiol.">
        <title>Complete genome sequence of Corynebacterium casei LMG S-19264T (=DSM 44701T), isolated from a smear-ripened cheese.</title>
        <authorList>
            <consortium name="US DOE Joint Genome Institute (JGI-PGF)"/>
            <person name="Walter F."/>
            <person name="Albersmeier A."/>
            <person name="Kalinowski J."/>
            <person name="Ruckert C."/>
        </authorList>
    </citation>
    <scope>NUCLEOTIDE SEQUENCE</scope>
    <source>
        <strain evidence="4">CGMCC 1.7086</strain>
    </source>
</reference>
<dbReference type="InterPro" id="IPR036188">
    <property type="entry name" value="FAD/NAD-bd_sf"/>
</dbReference>
<comment type="caution">
    <text evidence="4">The sequence shown here is derived from an EMBL/GenBank/DDBJ whole genome shotgun (WGS) entry which is preliminary data.</text>
</comment>
<feature type="domain" description="FAD-binding" evidence="3">
    <location>
        <begin position="7"/>
        <end position="310"/>
    </location>
</feature>
<dbReference type="InterPro" id="IPR050493">
    <property type="entry name" value="FAD-dep_Monooxygenase_BioMet"/>
</dbReference>
<dbReference type="Gene3D" id="3.50.50.60">
    <property type="entry name" value="FAD/NAD(P)-binding domain"/>
    <property type="match status" value="1"/>
</dbReference>
<name>A0A917YUB3_9ALTE</name>
<protein>
    <submittedName>
        <fullName evidence="4">Monooxygenase</fullName>
    </submittedName>
</protein>
<evidence type="ECO:0000256" key="1">
    <source>
        <dbReference type="ARBA" id="ARBA00023002"/>
    </source>
</evidence>
<dbReference type="PRINTS" id="PR00420">
    <property type="entry name" value="RNGMNOXGNASE"/>
</dbReference>